<dbReference type="PANTHER" id="PTHR33064:SF37">
    <property type="entry name" value="RIBONUCLEASE H"/>
    <property type="match status" value="1"/>
</dbReference>
<dbReference type="AlphaFoldDB" id="A0AAD5KJF5"/>
<keyword evidence="7" id="KW-0695">RNA-directed DNA polymerase</keyword>
<dbReference type="GO" id="GO:0006508">
    <property type="term" value="P:proteolysis"/>
    <property type="evidence" value="ECO:0007669"/>
    <property type="project" value="UniProtKB-KW"/>
</dbReference>
<dbReference type="GO" id="GO:0008233">
    <property type="term" value="F:peptidase activity"/>
    <property type="evidence" value="ECO:0007669"/>
    <property type="project" value="UniProtKB-KW"/>
</dbReference>
<organism evidence="10 11">
    <name type="scientific">Daphnia sinensis</name>
    <dbReference type="NCBI Taxonomy" id="1820382"/>
    <lineage>
        <taxon>Eukaryota</taxon>
        <taxon>Metazoa</taxon>
        <taxon>Ecdysozoa</taxon>
        <taxon>Arthropoda</taxon>
        <taxon>Crustacea</taxon>
        <taxon>Branchiopoda</taxon>
        <taxon>Diplostraca</taxon>
        <taxon>Cladocera</taxon>
        <taxon>Anomopoda</taxon>
        <taxon>Daphniidae</taxon>
        <taxon>Daphnia</taxon>
        <taxon>Daphnia similis group</taxon>
    </lineage>
</organism>
<evidence type="ECO:0000256" key="3">
    <source>
        <dbReference type="ARBA" id="ARBA00022695"/>
    </source>
</evidence>
<comment type="caution">
    <text evidence="10">The sequence shown here is derived from an EMBL/GenBank/DDBJ whole genome shotgun (WGS) entry which is preliminary data.</text>
</comment>
<evidence type="ECO:0008006" key="12">
    <source>
        <dbReference type="Google" id="ProtNLM"/>
    </source>
</evidence>
<dbReference type="Gene3D" id="3.30.70.270">
    <property type="match status" value="2"/>
</dbReference>
<dbReference type="InterPro" id="IPR000477">
    <property type="entry name" value="RT_dom"/>
</dbReference>
<protein>
    <recommendedName>
        <fullName evidence="12">Reverse transcriptase/retrotransposon-derived protein RNase H-like domain-containing protein</fullName>
    </recommendedName>
</protein>
<dbReference type="CDD" id="cd09274">
    <property type="entry name" value="RNase_HI_RT_Ty3"/>
    <property type="match status" value="1"/>
</dbReference>
<keyword evidence="6" id="KW-0378">Hydrolase</keyword>
<evidence type="ECO:0000256" key="6">
    <source>
        <dbReference type="ARBA" id="ARBA00022801"/>
    </source>
</evidence>
<dbReference type="SUPFAM" id="SSF56672">
    <property type="entry name" value="DNA/RNA polymerases"/>
    <property type="match status" value="1"/>
</dbReference>
<accession>A0AAD5KJF5</accession>
<dbReference type="InterPro" id="IPR043128">
    <property type="entry name" value="Rev_trsase/Diguanyl_cyclase"/>
</dbReference>
<keyword evidence="4" id="KW-0540">Nuclease</keyword>
<sequence>MDENLKKENADDGNGMIAVITLSLAMPPTQSKRYLLESCVIPAKTMKFVNISIEETASKTMMVERAHSAFPNKEWIVPHCLVNVEGKHMLTRINPWVIDDGTEDADEVCGTLGEVNTYLPEEIKKKMTSQAKITEEQKIALHEMLDKYAGYAGQAHRIDTGDARPISARPRRVFMYERQIVVEQVKNMLSKGIIEPSNSLWSANVVLIKKKDDVYPMPQPDDRIQRVAGAVIFSSMDIKNAFWQVPVHPEDREKTAFVTTDGLYQFKYLPFGLCNSPATFVRIIDHALLSLKWTHSSYYRRFIGHFALMAAPLHQLLKKEVPWEWKPEHQLAMRNIQDALLAAPTLAHDDEDGELVLKTDASKFGLGAVLNHVKEKVERLIIFISRRTSKAEITYHSNALEFLALVWALDKLKPYVYGRNFTVFTDNSALKWL</sequence>
<evidence type="ECO:0000256" key="7">
    <source>
        <dbReference type="ARBA" id="ARBA00022918"/>
    </source>
</evidence>
<feature type="domain" description="Reverse transcriptase/retrotransposon-derived protein RNase H-like" evidence="9">
    <location>
        <begin position="325"/>
        <end position="423"/>
    </location>
</feature>
<dbReference type="Proteomes" id="UP000820818">
    <property type="component" value="Linkage Group LG9"/>
</dbReference>
<keyword evidence="2" id="KW-0808">Transferase</keyword>
<keyword evidence="11" id="KW-1185">Reference proteome</keyword>
<gene>
    <name evidence="10" type="ORF">GHT06_021667</name>
</gene>
<dbReference type="GO" id="GO:0003964">
    <property type="term" value="F:RNA-directed DNA polymerase activity"/>
    <property type="evidence" value="ECO:0007669"/>
    <property type="project" value="UniProtKB-KW"/>
</dbReference>
<proteinExistence type="predicted"/>
<keyword evidence="3" id="KW-0548">Nucleotidyltransferase</keyword>
<dbReference type="InterPro" id="IPR041577">
    <property type="entry name" value="RT_RNaseH_2"/>
</dbReference>
<evidence type="ECO:0000256" key="4">
    <source>
        <dbReference type="ARBA" id="ARBA00022722"/>
    </source>
</evidence>
<dbReference type="PANTHER" id="PTHR33064">
    <property type="entry name" value="POL PROTEIN"/>
    <property type="match status" value="1"/>
</dbReference>
<dbReference type="FunFam" id="3.10.10.10:FF:000007">
    <property type="entry name" value="Retrovirus-related Pol polyprotein from transposon 17.6-like Protein"/>
    <property type="match status" value="1"/>
</dbReference>
<dbReference type="EMBL" id="WJBH02000009">
    <property type="protein sequence ID" value="KAI9553731.1"/>
    <property type="molecule type" value="Genomic_DNA"/>
</dbReference>
<dbReference type="FunFam" id="3.10.20.370:FF:000001">
    <property type="entry name" value="Retrovirus-related Pol polyprotein from transposon 17.6-like protein"/>
    <property type="match status" value="1"/>
</dbReference>
<dbReference type="Pfam" id="PF00078">
    <property type="entry name" value="RVT_1"/>
    <property type="match status" value="1"/>
</dbReference>
<evidence type="ECO:0000313" key="10">
    <source>
        <dbReference type="EMBL" id="KAI9553731.1"/>
    </source>
</evidence>
<dbReference type="CDD" id="cd01647">
    <property type="entry name" value="RT_LTR"/>
    <property type="match status" value="1"/>
</dbReference>
<dbReference type="Gene3D" id="3.10.10.10">
    <property type="entry name" value="HIV Type 1 Reverse Transcriptase, subunit A, domain 1"/>
    <property type="match status" value="1"/>
</dbReference>
<reference evidence="10 11" key="1">
    <citation type="submission" date="2022-05" db="EMBL/GenBank/DDBJ databases">
        <title>A multi-omics perspective on studying reproductive biology in Daphnia sinensis.</title>
        <authorList>
            <person name="Jia J."/>
        </authorList>
    </citation>
    <scope>NUCLEOTIDE SEQUENCE [LARGE SCALE GENOMIC DNA]</scope>
    <source>
        <strain evidence="10 11">WSL</strain>
    </source>
</reference>
<feature type="domain" description="Reverse transcriptase" evidence="8">
    <location>
        <begin position="199"/>
        <end position="299"/>
    </location>
</feature>
<evidence type="ECO:0000259" key="8">
    <source>
        <dbReference type="Pfam" id="PF00078"/>
    </source>
</evidence>
<name>A0AAD5KJF5_9CRUS</name>
<dbReference type="GO" id="GO:0004519">
    <property type="term" value="F:endonuclease activity"/>
    <property type="evidence" value="ECO:0007669"/>
    <property type="project" value="UniProtKB-KW"/>
</dbReference>
<keyword evidence="1" id="KW-0645">Protease</keyword>
<keyword evidence="5" id="KW-0255">Endonuclease</keyword>
<evidence type="ECO:0000259" key="9">
    <source>
        <dbReference type="Pfam" id="PF17919"/>
    </source>
</evidence>
<dbReference type="InterPro" id="IPR043502">
    <property type="entry name" value="DNA/RNA_pol_sf"/>
</dbReference>
<dbReference type="InterPro" id="IPR051320">
    <property type="entry name" value="Viral_Replic_Matur_Polypro"/>
</dbReference>
<evidence type="ECO:0000256" key="2">
    <source>
        <dbReference type="ARBA" id="ARBA00022679"/>
    </source>
</evidence>
<dbReference type="Pfam" id="PF17919">
    <property type="entry name" value="RT_RNaseH_2"/>
    <property type="match status" value="1"/>
</dbReference>
<evidence type="ECO:0000256" key="1">
    <source>
        <dbReference type="ARBA" id="ARBA00022670"/>
    </source>
</evidence>
<evidence type="ECO:0000313" key="11">
    <source>
        <dbReference type="Proteomes" id="UP000820818"/>
    </source>
</evidence>
<evidence type="ECO:0000256" key="5">
    <source>
        <dbReference type="ARBA" id="ARBA00022759"/>
    </source>
</evidence>